<name>A0A8J7CKG4_9RHOB</name>
<protein>
    <submittedName>
        <fullName evidence="2">Uncharacterized protein</fullName>
    </submittedName>
</protein>
<dbReference type="AlphaFoldDB" id="A0A8J7CKG4"/>
<sequence length="94" mass="9788">MADPTRPATDAHDAAVALIWTSQGLVPPEGAALARSARLYSETLAAGRAIRRGDDKTIQPMVGARCDIEAGSRRESAQNAGSPAMRPAADQSTD</sequence>
<feature type="region of interest" description="Disordered" evidence="1">
    <location>
        <begin position="69"/>
        <end position="94"/>
    </location>
</feature>
<accession>A0A8J7CKG4</accession>
<keyword evidence="3" id="KW-1185">Reference proteome</keyword>
<proteinExistence type="predicted"/>
<evidence type="ECO:0000313" key="3">
    <source>
        <dbReference type="Proteomes" id="UP000609121"/>
    </source>
</evidence>
<gene>
    <name evidence="2" type="ORF">ICN82_11220</name>
</gene>
<evidence type="ECO:0000256" key="1">
    <source>
        <dbReference type="SAM" id="MobiDB-lite"/>
    </source>
</evidence>
<dbReference type="RefSeq" id="WP_193182748.1">
    <property type="nucleotide sequence ID" value="NZ_JACVXA010000032.1"/>
</dbReference>
<evidence type="ECO:0000313" key="2">
    <source>
        <dbReference type="EMBL" id="MBE3638776.1"/>
    </source>
</evidence>
<organism evidence="2 3">
    <name type="scientific">Mangrovicoccus algicola</name>
    <dbReference type="NCBI Taxonomy" id="2771008"/>
    <lineage>
        <taxon>Bacteria</taxon>
        <taxon>Pseudomonadati</taxon>
        <taxon>Pseudomonadota</taxon>
        <taxon>Alphaproteobacteria</taxon>
        <taxon>Rhodobacterales</taxon>
        <taxon>Paracoccaceae</taxon>
        <taxon>Mangrovicoccus</taxon>
    </lineage>
</organism>
<dbReference type="Proteomes" id="UP000609121">
    <property type="component" value="Unassembled WGS sequence"/>
</dbReference>
<comment type="caution">
    <text evidence="2">The sequence shown here is derived from an EMBL/GenBank/DDBJ whole genome shotgun (WGS) entry which is preliminary data.</text>
</comment>
<reference evidence="2" key="1">
    <citation type="submission" date="2020-09" db="EMBL/GenBank/DDBJ databases">
        <title>A novel bacterium of genus Mangrovicoccus, isolated from South China Sea.</title>
        <authorList>
            <person name="Huang H."/>
            <person name="Mo K."/>
            <person name="Hu Y."/>
        </authorList>
    </citation>
    <scope>NUCLEOTIDE SEQUENCE</scope>
    <source>
        <strain evidence="2">HB182678</strain>
    </source>
</reference>
<dbReference type="EMBL" id="JACVXA010000032">
    <property type="protein sequence ID" value="MBE3638776.1"/>
    <property type="molecule type" value="Genomic_DNA"/>
</dbReference>